<proteinExistence type="inferred from homology"/>
<dbReference type="Proteomes" id="UP000739411">
    <property type="component" value="Unassembled WGS sequence"/>
</dbReference>
<dbReference type="Pfam" id="PF13458">
    <property type="entry name" value="Peripla_BP_6"/>
    <property type="match status" value="1"/>
</dbReference>
<dbReference type="SUPFAM" id="SSF53822">
    <property type="entry name" value="Periplasmic binding protein-like I"/>
    <property type="match status" value="1"/>
</dbReference>
<name>A0A935K251_9RHOO</name>
<dbReference type="InterPro" id="IPR028082">
    <property type="entry name" value="Peripla_BP_I"/>
</dbReference>
<evidence type="ECO:0000313" key="4">
    <source>
        <dbReference type="EMBL" id="MBK7415199.1"/>
    </source>
</evidence>
<reference evidence="4 5" key="1">
    <citation type="submission" date="2020-10" db="EMBL/GenBank/DDBJ databases">
        <title>Connecting structure to function with the recovery of over 1000 high-quality activated sludge metagenome-assembled genomes encoding full-length rRNA genes using long-read sequencing.</title>
        <authorList>
            <person name="Singleton C.M."/>
            <person name="Petriglieri F."/>
            <person name="Kristensen J.M."/>
            <person name="Kirkegaard R.H."/>
            <person name="Michaelsen T.Y."/>
            <person name="Andersen M.H."/>
            <person name="Karst S.M."/>
            <person name="Dueholm M.S."/>
            <person name="Nielsen P.H."/>
            <person name="Albertsen M."/>
        </authorList>
    </citation>
    <scope>NUCLEOTIDE SEQUENCE [LARGE SCALE GENOMIC DNA]</scope>
    <source>
        <strain evidence="4">EsbW_18-Q3-R4-48_BATAC.463</strain>
    </source>
</reference>
<evidence type="ECO:0000256" key="2">
    <source>
        <dbReference type="ARBA" id="ARBA00022729"/>
    </source>
</evidence>
<evidence type="ECO:0000259" key="3">
    <source>
        <dbReference type="Pfam" id="PF13458"/>
    </source>
</evidence>
<dbReference type="PANTHER" id="PTHR30483">
    <property type="entry name" value="LEUCINE-SPECIFIC-BINDING PROTEIN"/>
    <property type="match status" value="1"/>
</dbReference>
<accession>A0A935K251</accession>
<dbReference type="InterPro" id="IPR028081">
    <property type="entry name" value="Leu-bd"/>
</dbReference>
<dbReference type="Gene3D" id="3.40.50.2300">
    <property type="match status" value="2"/>
</dbReference>
<gene>
    <name evidence="4" type="ORF">IPJ38_08925</name>
</gene>
<comment type="similarity">
    <text evidence="1">Belongs to the leucine-binding protein family.</text>
</comment>
<protein>
    <submittedName>
        <fullName evidence="4">ABC transporter substrate-binding protein</fullName>
    </submittedName>
</protein>
<dbReference type="PANTHER" id="PTHR30483:SF6">
    <property type="entry name" value="PERIPLASMIC BINDING PROTEIN OF ABC TRANSPORTER FOR NATURAL AMINO ACIDS"/>
    <property type="match status" value="1"/>
</dbReference>
<organism evidence="4 5">
    <name type="scientific">Candidatus Dechloromonas phosphorivorans</name>
    <dbReference type="NCBI Taxonomy" id="2899244"/>
    <lineage>
        <taxon>Bacteria</taxon>
        <taxon>Pseudomonadati</taxon>
        <taxon>Pseudomonadota</taxon>
        <taxon>Betaproteobacteria</taxon>
        <taxon>Rhodocyclales</taxon>
        <taxon>Azonexaceae</taxon>
        <taxon>Dechloromonas</taxon>
    </lineage>
</organism>
<evidence type="ECO:0000313" key="5">
    <source>
        <dbReference type="Proteomes" id="UP000739411"/>
    </source>
</evidence>
<dbReference type="EMBL" id="JADJMS010000017">
    <property type="protein sequence ID" value="MBK7415199.1"/>
    <property type="molecule type" value="Genomic_DNA"/>
</dbReference>
<dbReference type="AlphaFoldDB" id="A0A935K251"/>
<dbReference type="InterPro" id="IPR051010">
    <property type="entry name" value="BCAA_transport"/>
</dbReference>
<sequence>MFERGARHAGLAFDASNLPFSGTWVQAFSAEFEQLGGATSGTAGFESSATTSFSDVITRLLVNKPDALVFVASTLDTSRLAQQARRLAPGLPLSSSEWAASAEALSEMGGSAVEGMLITHAYNRNDSGAAYQNFRSAFKNRFQREFGSFSLLAYDTANIIFSAMKQRSNGEGMKAALLKYGPYQGVQQEISFDASGDATRKVYFTEIRSGNLVQYK</sequence>
<evidence type="ECO:0000256" key="1">
    <source>
        <dbReference type="ARBA" id="ARBA00010062"/>
    </source>
</evidence>
<keyword evidence="2" id="KW-0732">Signal</keyword>
<comment type="caution">
    <text evidence="4">The sequence shown here is derived from an EMBL/GenBank/DDBJ whole genome shotgun (WGS) entry which is preliminary data.</text>
</comment>
<feature type="domain" description="Leucine-binding protein" evidence="3">
    <location>
        <begin position="15"/>
        <end position="210"/>
    </location>
</feature>